<protein>
    <submittedName>
        <fullName evidence="1">Ferric reductase NAD binding domain-containing protein</fullName>
    </submittedName>
</protein>
<name>A0ACC3TG61_9ASCO</name>
<evidence type="ECO:0000313" key="1">
    <source>
        <dbReference type="EMBL" id="KAK9319857.1"/>
    </source>
</evidence>
<gene>
    <name evidence="1" type="ORF">V1517DRAFT_341308</name>
</gene>
<reference evidence="2" key="1">
    <citation type="journal article" date="2024" name="Front. Bioeng. Biotechnol.">
        <title>Genome-scale model development and genomic sequencing of the oleaginous clade Lipomyces.</title>
        <authorList>
            <person name="Czajka J.J."/>
            <person name="Han Y."/>
            <person name="Kim J."/>
            <person name="Mondo S.J."/>
            <person name="Hofstad B.A."/>
            <person name="Robles A."/>
            <person name="Haridas S."/>
            <person name="Riley R."/>
            <person name="LaButti K."/>
            <person name="Pangilinan J."/>
            <person name="Andreopoulos W."/>
            <person name="Lipzen A."/>
            <person name="Yan J."/>
            <person name="Wang M."/>
            <person name="Ng V."/>
            <person name="Grigoriev I.V."/>
            <person name="Spatafora J.W."/>
            <person name="Magnuson J.K."/>
            <person name="Baker S.E."/>
            <person name="Pomraning K.R."/>
        </authorList>
    </citation>
    <scope>NUCLEOTIDE SEQUENCE [LARGE SCALE GENOMIC DNA]</scope>
    <source>
        <strain evidence="2">CBS 10300</strain>
    </source>
</reference>
<dbReference type="EMBL" id="MU970157">
    <property type="protein sequence ID" value="KAK9319857.1"/>
    <property type="molecule type" value="Genomic_DNA"/>
</dbReference>
<sequence length="630" mass="71326">MCVDLCKESQQATAWKSFSQSCQKAGEPLNGTYELFLRSGYTNYADQANVTQTVATKAVKPTRQLTLNNLAARGEKNHNILWAEYYGNIINAYWAFLLVISFGRLVTLKMYPRQGVKAYSWLNTFRKYITLPAAFGGKHITSIKWRNVGIASVPIRWQLVAVFMLFTLDIIFLFVDMWVTVTPNAVYYTNDIMTARNIGDRAAILTLSQLPVLFLFGGRNNVLMFYTGWSFDTFNFFHKWLGRIILMNMSIHGWTFTHVYRNIGNYTGASAYNYWKANVLDIRENYLGIVALVMLGMIIITSVYLVRHHWYEFFLLLHISLVAAFFGIAWHHVRPNGYMEYFYTALAIWCFDRLIRICRIIAANPLNKAQLSVKGEATYLTIKPAHGWKAKPGQYAFIYVLRHNFWESHPFSIVETCNGHYVFVAKAHSGLTGKLHKSVSDENGKSGSVRVWIEGPYGDSFPIARYETVLLIAGGIGITAIMSYALDLKRRETNQHVILYWMVRDGESLGWVQEQLQEVSQSGQIELNVFVTGESGPDKASNSEMLSTQSASELSEKLHYSDEPRYEIKYNQRPDLSSVIASTVKCAEGSVAVVTCGPGNLMDACRTATAENVGAGKGRVDYFEDAFSWA</sequence>
<accession>A0ACC3TG61</accession>
<organism evidence="1 2">
    <name type="scientific">Lipomyces orientalis</name>
    <dbReference type="NCBI Taxonomy" id="1233043"/>
    <lineage>
        <taxon>Eukaryota</taxon>
        <taxon>Fungi</taxon>
        <taxon>Dikarya</taxon>
        <taxon>Ascomycota</taxon>
        <taxon>Saccharomycotina</taxon>
        <taxon>Lipomycetes</taxon>
        <taxon>Lipomycetales</taxon>
        <taxon>Lipomycetaceae</taxon>
        <taxon>Lipomyces</taxon>
    </lineage>
</organism>
<proteinExistence type="predicted"/>
<keyword evidence="2" id="KW-1185">Reference proteome</keyword>
<dbReference type="Proteomes" id="UP001489719">
    <property type="component" value="Unassembled WGS sequence"/>
</dbReference>
<evidence type="ECO:0000313" key="2">
    <source>
        <dbReference type="Proteomes" id="UP001489719"/>
    </source>
</evidence>
<comment type="caution">
    <text evidence="1">The sequence shown here is derived from an EMBL/GenBank/DDBJ whole genome shotgun (WGS) entry which is preliminary data.</text>
</comment>